<dbReference type="NCBIfam" id="NF033547">
    <property type="entry name" value="transpos_IS1595"/>
    <property type="match status" value="1"/>
</dbReference>
<dbReference type="RefSeq" id="XP_005113250.1">
    <property type="nucleotide sequence ID" value="XM_005113193.1"/>
</dbReference>
<dbReference type="Pfam" id="PF12762">
    <property type="entry name" value="DDE_Tnp_IS1595"/>
    <property type="match status" value="1"/>
</dbReference>
<accession>A0ABM0KAZ6</accession>
<dbReference type="PANTHER" id="PTHR47163">
    <property type="entry name" value="DDE_TNP_IS1595 DOMAIN-CONTAINING PROTEIN"/>
    <property type="match status" value="1"/>
</dbReference>
<dbReference type="PANTHER" id="PTHR47163:SF2">
    <property type="entry name" value="SI:DKEY-17M8.2"/>
    <property type="match status" value="1"/>
</dbReference>
<gene>
    <name evidence="3" type="primary">LOC101852594</name>
</gene>
<evidence type="ECO:0000259" key="1">
    <source>
        <dbReference type="SMART" id="SM01126"/>
    </source>
</evidence>
<name>A0ABM0KAZ6_APLCA</name>
<feature type="domain" description="ISXO2-like transposase" evidence="1">
    <location>
        <begin position="163"/>
        <end position="305"/>
    </location>
</feature>
<dbReference type="Proteomes" id="UP000694888">
    <property type="component" value="Unplaced"/>
</dbReference>
<keyword evidence="2" id="KW-1185">Reference proteome</keyword>
<evidence type="ECO:0000313" key="3">
    <source>
        <dbReference type="RefSeq" id="XP_005113250.1"/>
    </source>
</evidence>
<protein>
    <submittedName>
        <fullName evidence="3">Uncharacterized protein LOC101852594</fullName>
    </submittedName>
</protein>
<dbReference type="SMART" id="SM01126">
    <property type="entry name" value="DDE_Tnp_IS1595"/>
    <property type="match status" value="1"/>
</dbReference>
<dbReference type="GeneID" id="101852594"/>
<proteinExistence type="predicted"/>
<dbReference type="InterPro" id="IPR024445">
    <property type="entry name" value="Tnp_ISXO2-like"/>
</dbReference>
<reference evidence="3" key="1">
    <citation type="submission" date="2025-08" db="UniProtKB">
        <authorList>
            <consortium name="RefSeq"/>
        </authorList>
    </citation>
    <scope>IDENTIFICATION</scope>
</reference>
<dbReference type="InterPro" id="IPR053164">
    <property type="entry name" value="IS1016-like_transposase"/>
</dbReference>
<sequence length="328" mass="37546">MSEEASGPSSAKKACKDFSDFINFSQLCRYTSTFEECVQFGQKWGLFPRSCLCPSCGDILDTVHYSKRGNATQARFRCTKRACRKYISITKKTWFEGAKVSFKKSLFLAYCFVNRSSYDTAIRETSGPDFDDCETSSETVADLYNYCREVIVESLYCGDEVRQIGGANYSVEVDEAKFGKRKYNRGRVVDGQWVFGGICRETKECFLVPVQDRTQDTLVSLIKKHVAPGTIIYSDCFKSYECLEREGFRHLTVNHTENFVDPHTGAHTNTIESTWWAVKKSLRSSHTQKQHFAAHLAEYIWHRQNADAKCKFVRFLKEISKVYPGLDA</sequence>
<organism evidence="2 3">
    <name type="scientific">Aplysia californica</name>
    <name type="common">California sea hare</name>
    <dbReference type="NCBI Taxonomy" id="6500"/>
    <lineage>
        <taxon>Eukaryota</taxon>
        <taxon>Metazoa</taxon>
        <taxon>Spiralia</taxon>
        <taxon>Lophotrochozoa</taxon>
        <taxon>Mollusca</taxon>
        <taxon>Gastropoda</taxon>
        <taxon>Heterobranchia</taxon>
        <taxon>Euthyneura</taxon>
        <taxon>Tectipleura</taxon>
        <taxon>Aplysiida</taxon>
        <taxon>Aplysioidea</taxon>
        <taxon>Aplysiidae</taxon>
        <taxon>Aplysia</taxon>
    </lineage>
</organism>
<evidence type="ECO:0000313" key="2">
    <source>
        <dbReference type="Proteomes" id="UP000694888"/>
    </source>
</evidence>